<organism evidence="1 2">
    <name type="scientific">Ruegeria meonggei</name>
    <dbReference type="NCBI Taxonomy" id="1446476"/>
    <lineage>
        <taxon>Bacteria</taxon>
        <taxon>Pseudomonadati</taxon>
        <taxon>Pseudomonadota</taxon>
        <taxon>Alphaproteobacteria</taxon>
        <taxon>Rhodobacterales</taxon>
        <taxon>Roseobacteraceae</taxon>
        <taxon>Ruegeria</taxon>
    </lineage>
</organism>
<accession>A0A1X7ADL0</accession>
<dbReference type="AlphaFoldDB" id="A0A1X7ADL0"/>
<gene>
    <name evidence="1" type="ORF">RUM8411_04469</name>
</gene>
<proteinExistence type="predicted"/>
<sequence>MADPDFQQLNGSITEKDFREIMRGLKAAEGGGITDGAVCSAGQGATGIMAGGVISGAVGYVTRGLWFLKNAEESAAAGGVGGSILGFGLTYDPGGSSCKDGNTDNDDANAHQSAAASPLIIDLDGDGIELTPLDGSGVYFDLNVDGFAERTGWVGPDDGLAPTVLIQSQTASAMNSGPLSDRL</sequence>
<name>A0A1X7ADL0_9RHOB</name>
<reference evidence="2" key="1">
    <citation type="submission" date="2017-03" db="EMBL/GenBank/DDBJ databases">
        <authorList>
            <person name="Rodrigo-Torres L."/>
            <person name="Arahal R.D."/>
            <person name="Lucena T."/>
        </authorList>
    </citation>
    <scope>NUCLEOTIDE SEQUENCE [LARGE SCALE GENOMIC DNA]</scope>
    <source>
        <strain evidence="2">CECT 8411</strain>
    </source>
</reference>
<dbReference type="Proteomes" id="UP000193778">
    <property type="component" value="Unassembled WGS sequence"/>
</dbReference>
<keyword evidence="2" id="KW-1185">Reference proteome</keyword>
<evidence type="ECO:0000313" key="2">
    <source>
        <dbReference type="Proteomes" id="UP000193778"/>
    </source>
</evidence>
<evidence type="ECO:0000313" key="1">
    <source>
        <dbReference type="EMBL" id="SLN76724.1"/>
    </source>
</evidence>
<protein>
    <submittedName>
        <fullName evidence="1">Uncharacterized protein</fullName>
    </submittedName>
</protein>
<dbReference type="EMBL" id="FWFP01000020">
    <property type="protein sequence ID" value="SLN76724.1"/>
    <property type="molecule type" value="Genomic_DNA"/>
</dbReference>
<dbReference type="OrthoDB" id="7709620at2"/>
<dbReference type="RefSeq" id="WP_143534990.1">
    <property type="nucleotide sequence ID" value="NZ_FWFP01000020.1"/>
</dbReference>